<name>A0AAX6DMN3_IRIPA</name>
<reference evidence="9" key="1">
    <citation type="journal article" date="2023" name="GigaByte">
        <title>Genome assembly of the bearded iris, Iris pallida Lam.</title>
        <authorList>
            <person name="Bruccoleri R.E."/>
            <person name="Oakeley E.J."/>
            <person name="Faust A.M.E."/>
            <person name="Altorfer M."/>
            <person name="Dessus-Babus S."/>
            <person name="Burckhardt D."/>
            <person name="Oertli M."/>
            <person name="Naumann U."/>
            <person name="Petersen F."/>
            <person name="Wong J."/>
        </authorList>
    </citation>
    <scope>NUCLEOTIDE SEQUENCE</scope>
    <source>
        <strain evidence="9">GSM-AAB239-AS_SAM_17_03QT</strain>
    </source>
</reference>
<dbReference type="GO" id="GO:0000209">
    <property type="term" value="P:protein polyubiquitination"/>
    <property type="evidence" value="ECO:0007669"/>
    <property type="project" value="TreeGrafter"/>
</dbReference>
<dbReference type="GO" id="GO:0045862">
    <property type="term" value="P:positive regulation of proteolysis"/>
    <property type="evidence" value="ECO:0007669"/>
    <property type="project" value="TreeGrafter"/>
</dbReference>
<dbReference type="AlphaFoldDB" id="A0AAX6DMN3"/>
<dbReference type="Pfam" id="PF04564">
    <property type="entry name" value="U-box"/>
    <property type="match status" value="1"/>
</dbReference>
<sequence>MLGLALLEHEDHSGGIKELEKAFDLERGAHPTGYMVEEIWQTLSKAKYTDWERESSERFWKYQYLKECCEKALVEQNFLDASESKDEAQLSEQLQLLEEVFSKVAKVDKPTEVPDFLCCRITLDILRDPIITPSGVTYERAVLLEHLQKVGNFDPITREPLDSHQLVPNLAIKEAVRAFLNDHGWAYE</sequence>
<dbReference type="GO" id="GO:0071218">
    <property type="term" value="P:cellular response to misfolded protein"/>
    <property type="evidence" value="ECO:0007669"/>
    <property type="project" value="TreeGrafter"/>
</dbReference>
<organism evidence="9 10">
    <name type="scientific">Iris pallida</name>
    <name type="common">Sweet iris</name>
    <dbReference type="NCBI Taxonomy" id="29817"/>
    <lineage>
        <taxon>Eukaryota</taxon>
        <taxon>Viridiplantae</taxon>
        <taxon>Streptophyta</taxon>
        <taxon>Embryophyta</taxon>
        <taxon>Tracheophyta</taxon>
        <taxon>Spermatophyta</taxon>
        <taxon>Magnoliopsida</taxon>
        <taxon>Liliopsida</taxon>
        <taxon>Asparagales</taxon>
        <taxon>Iridaceae</taxon>
        <taxon>Iridoideae</taxon>
        <taxon>Irideae</taxon>
        <taxon>Iris</taxon>
    </lineage>
</organism>
<evidence type="ECO:0000256" key="1">
    <source>
        <dbReference type="ARBA" id="ARBA00000900"/>
    </source>
</evidence>
<dbReference type="InterPro" id="IPR003613">
    <property type="entry name" value="Ubox_domain"/>
</dbReference>
<feature type="domain" description="U-box" evidence="8">
    <location>
        <begin position="112"/>
        <end position="186"/>
    </location>
</feature>
<dbReference type="GO" id="GO:0006515">
    <property type="term" value="P:protein quality control for misfolded or incompletely synthesized proteins"/>
    <property type="evidence" value="ECO:0007669"/>
    <property type="project" value="TreeGrafter"/>
</dbReference>
<evidence type="ECO:0000313" key="9">
    <source>
        <dbReference type="EMBL" id="KAJ6793006.1"/>
    </source>
</evidence>
<dbReference type="GO" id="GO:0043161">
    <property type="term" value="P:proteasome-mediated ubiquitin-dependent protein catabolic process"/>
    <property type="evidence" value="ECO:0007669"/>
    <property type="project" value="TreeGrafter"/>
</dbReference>
<dbReference type="InterPro" id="IPR013083">
    <property type="entry name" value="Znf_RING/FYVE/PHD"/>
</dbReference>
<gene>
    <name evidence="9" type="ORF">M6B38_112305</name>
</gene>
<dbReference type="GO" id="GO:0051087">
    <property type="term" value="F:protein-folding chaperone binding"/>
    <property type="evidence" value="ECO:0007669"/>
    <property type="project" value="TreeGrafter"/>
</dbReference>
<dbReference type="InterPro" id="IPR045202">
    <property type="entry name" value="CHIP_RING-Ubox"/>
</dbReference>
<dbReference type="Gene3D" id="3.30.40.10">
    <property type="entry name" value="Zinc/RING finger domain, C3HC4 (zinc finger)"/>
    <property type="match status" value="1"/>
</dbReference>
<keyword evidence="5" id="KW-0677">Repeat</keyword>
<evidence type="ECO:0000256" key="2">
    <source>
        <dbReference type="ARBA" id="ARBA00004906"/>
    </source>
</evidence>
<dbReference type="PANTHER" id="PTHR46803">
    <property type="entry name" value="E3 UBIQUITIN-PROTEIN LIGASE CHIP"/>
    <property type="match status" value="1"/>
</dbReference>
<dbReference type="EC" id="2.3.2.27" evidence="3"/>
<comment type="catalytic activity">
    <reaction evidence="1">
        <text>S-ubiquitinyl-[E2 ubiquitin-conjugating enzyme]-L-cysteine + [acceptor protein]-L-lysine = [E2 ubiquitin-conjugating enzyme]-L-cysteine + N(6)-ubiquitinyl-[acceptor protein]-L-lysine.</text>
        <dbReference type="EC" id="2.3.2.27"/>
    </reaction>
</comment>
<dbReference type="SUPFAM" id="SSF57850">
    <property type="entry name" value="RING/U-box"/>
    <property type="match status" value="1"/>
</dbReference>
<evidence type="ECO:0000256" key="6">
    <source>
        <dbReference type="ARBA" id="ARBA00022786"/>
    </source>
</evidence>
<evidence type="ECO:0000259" key="8">
    <source>
        <dbReference type="PROSITE" id="PS51698"/>
    </source>
</evidence>
<dbReference type="PROSITE" id="PS51698">
    <property type="entry name" value="U_BOX"/>
    <property type="match status" value="1"/>
</dbReference>
<dbReference type="GO" id="GO:0005737">
    <property type="term" value="C:cytoplasm"/>
    <property type="evidence" value="ECO:0007669"/>
    <property type="project" value="TreeGrafter"/>
</dbReference>
<reference evidence="9" key="2">
    <citation type="submission" date="2023-04" db="EMBL/GenBank/DDBJ databases">
        <authorList>
            <person name="Bruccoleri R.E."/>
            <person name="Oakeley E.J."/>
            <person name="Faust A.-M."/>
            <person name="Dessus-Babus S."/>
            <person name="Altorfer M."/>
            <person name="Burckhardt D."/>
            <person name="Oertli M."/>
            <person name="Naumann U."/>
            <person name="Petersen F."/>
            <person name="Wong J."/>
        </authorList>
    </citation>
    <scope>NUCLEOTIDE SEQUENCE</scope>
    <source>
        <strain evidence="9">GSM-AAB239-AS_SAM_17_03QT</strain>
        <tissue evidence="9">Leaf</tissue>
    </source>
</reference>
<evidence type="ECO:0000256" key="4">
    <source>
        <dbReference type="ARBA" id="ARBA00022679"/>
    </source>
</evidence>
<protein>
    <recommendedName>
        <fullName evidence="3">RING-type E3 ubiquitin transferase</fullName>
        <ecNumber evidence="3">2.3.2.27</ecNumber>
    </recommendedName>
</protein>
<evidence type="ECO:0000256" key="3">
    <source>
        <dbReference type="ARBA" id="ARBA00012483"/>
    </source>
</evidence>
<evidence type="ECO:0000256" key="5">
    <source>
        <dbReference type="ARBA" id="ARBA00022737"/>
    </source>
</evidence>
<evidence type="ECO:0000313" key="10">
    <source>
        <dbReference type="Proteomes" id="UP001140949"/>
    </source>
</evidence>
<proteinExistence type="predicted"/>
<dbReference type="EMBL" id="JANAVB010043220">
    <property type="protein sequence ID" value="KAJ6793006.1"/>
    <property type="molecule type" value="Genomic_DNA"/>
</dbReference>
<comment type="pathway">
    <text evidence="2">Protein modification; protein ubiquitination.</text>
</comment>
<dbReference type="Proteomes" id="UP001140949">
    <property type="component" value="Unassembled WGS sequence"/>
</dbReference>
<comment type="caution">
    <text evidence="9">The sequence shown here is derived from an EMBL/GenBank/DDBJ whole genome shotgun (WGS) entry which is preliminary data.</text>
</comment>
<accession>A0AAX6DMN3</accession>
<keyword evidence="10" id="KW-1185">Reference proteome</keyword>
<keyword evidence="4" id="KW-0808">Transferase</keyword>
<dbReference type="SMART" id="SM00504">
    <property type="entry name" value="Ubox"/>
    <property type="match status" value="1"/>
</dbReference>
<keyword evidence="7" id="KW-0802">TPR repeat</keyword>
<dbReference type="CDD" id="cd16654">
    <property type="entry name" value="RING-Ubox_CHIP"/>
    <property type="match status" value="1"/>
</dbReference>
<evidence type="ECO:0000256" key="7">
    <source>
        <dbReference type="ARBA" id="ARBA00022803"/>
    </source>
</evidence>
<dbReference type="GO" id="GO:0061630">
    <property type="term" value="F:ubiquitin protein ligase activity"/>
    <property type="evidence" value="ECO:0007669"/>
    <property type="project" value="UniProtKB-EC"/>
</dbReference>
<keyword evidence="6" id="KW-0833">Ubl conjugation pathway</keyword>
<dbReference type="PANTHER" id="PTHR46803:SF2">
    <property type="entry name" value="E3 UBIQUITIN-PROTEIN LIGASE CHIP"/>
    <property type="match status" value="1"/>
</dbReference>